<dbReference type="GO" id="GO:0016818">
    <property type="term" value="F:hydrolase activity, acting on acid anhydrides, in phosphorus-containing anhydrides"/>
    <property type="evidence" value="ECO:0007669"/>
    <property type="project" value="InterPro"/>
</dbReference>
<dbReference type="Proteomes" id="UP000664132">
    <property type="component" value="Unassembled WGS sequence"/>
</dbReference>
<protein>
    <recommendedName>
        <fullName evidence="4">HIRAN domain-containing protein</fullName>
    </recommendedName>
</protein>
<dbReference type="GO" id="GO:0008270">
    <property type="term" value="F:zinc ion binding"/>
    <property type="evidence" value="ECO:0007669"/>
    <property type="project" value="InterPro"/>
</dbReference>
<feature type="compositionally biased region" description="Low complexity" evidence="3">
    <location>
        <begin position="15"/>
        <end position="24"/>
    </location>
</feature>
<keyword evidence="6" id="KW-1185">Reference proteome</keyword>
<evidence type="ECO:0000256" key="1">
    <source>
        <dbReference type="ARBA" id="ARBA00022723"/>
    </source>
</evidence>
<dbReference type="AlphaFoldDB" id="A0A8H7T964"/>
<keyword evidence="1" id="KW-0479">Metal-binding</keyword>
<organism evidence="5 6">
    <name type="scientific">Cadophora malorum</name>
    <dbReference type="NCBI Taxonomy" id="108018"/>
    <lineage>
        <taxon>Eukaryota</taxon>
        <taxon>Fungi</taxon>
        <taxon>Dikarya</taxon>
        <taxon>Ascomycota</taxon>
        <taxon>Pezizomycotina</taxon>
        <taxon>Leotiomycetes</taxon>
        <taxon>Helotiales</taxon>
        <taxon>Ploettnerulaceae</taxon>
        <taxon>Cadophora</taxon>
    </lineage>
</organism>
<feature type="domain" description="HIRAN" evidence="4">
    <location>
        <begin position="53"/>
        <end position="118"/>
    </location>
</feature>
<keyword evidence="2" id="KW-0378">Hydrolase</keyword>
<reference evidence="5" key="1">
    <citation type="submission" date="2021-02" db="EMBL/GenBank/DDBJ databases">
        <title>Genome sequence Cadophora malorum strain M34.</title>
        <authorList>
            <person name="Stefanovic E."/>
            <person name="Vu D."/>
            <person name="Scully C."/>
            <person name="Dijksterhuis J."/>
            <person name="Roader J."/>
            <person name="Houbraken J."/>
        </authorList>
    </citation>
    <scope>NUCLEOTIDE SEQUENCE</scope>
    <source>
        <strain evidence="5">M34</strain>
    </source>
</reference>
<evidence type="ECO:0000256" key="2">
    <source>
        <dbReference type="ARBA" id="ARBA00022801"/>
    </source>
</evidence>
<dbReference type="OrthoDB" id="5426787at2759"/>
<evidence type="ECO:0000313" key="6">
    <source>
        <dbReference type="Proteomes" id="UP000664132"/>
    </source>
</evidence>
<proteinExistence type="predicted"/>
<dbReference type="InterPro" id="IPR014905">
    <property type="entry name" value="HIRAN"/>
</dbReference>
<feature type="region of interest" description="Disordered" evidence="3">
    <location>
        <begin position="1"/>
        <end position="24"/>
    </location>
</feature>
<feature type="compositionally biased region" description="Polar residues" evidence="3">
    <location>
        <begin position="1"/>
        <end position="10"/>
    </location>
</feature>
<comment type="caution">
    <text evidence="5">The sequence shown here is derived from an EMBL/GenBank/DDBJ whole genome shotgun (WGS) entry which is preliminary data.</text>
</comment>
<evidence type="ECO:0000313" key="5">
    <source>
        <dbReference type="EMBL" id="KAG4414528.1"/>
    </source>
</evidence>
<name>A0A8H7T964_9HELO</name>
<evidence type="ECO:0000259" key="4">
    <source>
        <dbReference type="Pfam" id="PF08797"/>
    </source>
</evidence>
<dbReference type="Pfam" id="PF08797">
    <property type="entry name" value="HIRAN"/>
    <property type="match status" value="1"/>
</dbReference>
<gene>
    <name evidence="5" type="ORF">IFR04_012329</name>
</gene>
<dbReference type="GO" id="GO:0003676">
    <property type="term" value="F:nucleic acid binding"/>
    <property type="evidence" value="ECO:0007669"/>
    <property type="project" value="InterPro"/>
</dbReference>
<evidence type="ECO:0000256" key="3">
    <source>
        <dbReference type="SAM" id="MobiDB-lite"/>
    </source>
</evidence>
<dbReference type="EMBL" id="JAFJYH010000260">
    <property type="protein sequence ID" value="KAG4414528.1"/>
    <property type="molecule type" value="Genomic_DNA"/>
</dbReference>
<accession>A0A8H7T964</accession>
<dbReference type="Gene3D" id="3.30.70.2330">
    <property type="match status" value="1"/>
</dbReference>
<sequence>MPGNMHSTTEAGAPSQNQAQGSTSQAAASPVHWLLLGQIVTRVKGIGNRVHSTPTRDSIQLPRDPGNMHDRNAITVLISTGQNLGNINSQLAAILAALMDSAALRLQGKTVGKRGSRWTWMRPDICVQLYGRSGMVTRAELEEAGVVFKDDFKVSSSSDESD</sequence>